<reference evidence="2 3" key="1">
    <citation type="submission" date="2021-01" db="EMBL/GenBank/DDBJ databases">
        <title>Streptomyces acididurans sp. nov., isolated from a peat swamp forest soil.</title>
        <authorList>
            <person name="Chantavorakit T."/>
            <person name="Duangmal K."/>
        </authorList>
    </citation>
    <scope>NUCLEOTIDE SEQUENCE [LARGE SCALE GENOMIC DNA]</scope>
    <source>
        <strain evidence="2 3">KK5PA1</strain>
    </source>
</reference>
<organism evidence="2 3">
    <name type="scientific">Actinacidiphila acididurans</name>
    <dbReference type="NCBI Taxonomy" id="2784346"/>
    <lineage>
        <taxon>Bacteria</taxon>
        <taxon>Bacillati</taxon>
        <taxon>Actinomycetota</taxon>
        <taxon>Actinomycetes</taxon>
        <taxon>Kitasatosporales</taxon>
        <taxon>Streptomycetaceae</taxon>
        <taxon>Actinacidiphila</taxon>
    </lineage>
</organism>
<gene>
    <name evidence="2" type="ORF">ITX44_04700</name>
</gene>
<evidence type="ECO:0000313" key="2">
    <source>
        <dbReference type="EMBL" id="MBM9503844.1"/>
    </source>
</evidence>
<protein>
    <submittedName>
        <fullName evidence="2">Uncharacterized protein</fullName>
    </submittedName>
</protein>
<dbReference type="RefSeq" id="WP_205355693.1">
    <property type="nucleotide sequence ID" value="NZ_JADKYB010000002.1"/>
</dbReference>
<dbReference type="EMBL" id="JADKYB010000002">
    <property type="protein sequence ID" value="MBM9503844.1"/>
    <property type="molecule type" value="Genomic_DNA"/>
</dbReference>
<evidence type="ECO:0000313" key="3">
    <source>
        <dbReference type="Proteomes" id="UP000749040"/>
    </source>
</evidence>
<feature type="compositionally biased region" description="Basic residues" evidence="1">
    <location>
        <begin position="63"/>
        <end position="77"/>
    </location>
</feature>
<comment type="caution">
    <text evidence="2">The sequence shown here is derived from an EMBL/GenBank/DDBJ whole genome shotgun (WGS) entry which is preliminary data.</text>
</comment>
<evidence type="ECO:0000256" key="1">
    <source>
        <dbReference type="SAM" id="MobiDB-lite"/>
    </source>
</evidence>
<proteinExistence type="predicted"/>
<keyword evidence="3" id="KW-1185">Reference proteome</keyword>
<feature type="compositionally biased region" description="Basic and acidic residues" evidence="1">
    <location>
        <begin position="27"/>
        <end position="54"/>
    </location>
</feature>
<dbReference type="Proteomes" id="UP000749040">
    <property type="component" value="Unassembled WGS sequence"/>
</dbReference>
<feature type="region of interest" description="Disordered" evidence="1">
    <location>
        <begin position="27"/>
        <end position="77"/>
    </location>
</feature>
<name>A0ABS2TKI1_9ACTN</name>
<sequence>MFAYEIYQERRNEFEHRADQWRLARDARAARAAERRERRTGTGRAVRTDTRTDTEGASSPRRSPGRVHRVLHPRSAS</sequence>
<accession>A0ABS2TKI1</accession>